<dbReference type="EMBL" id="MH396020">
    <property type="protein sequence ID" value="AXI97741.1"/>
    <property type="molecule type" value="Genomic_DNA"/>
</dbReference>
<dbReference type="SUPFAM" id="SSF74731">
    <property type="entry name" value="Ribosomal protein L20"/>
    <property type="match status" value="1"/>
</dbReference>
<dbReference type="InterPro" id="IPR035566">
    <property type="entry name" value="Ribosomal_protein_bL20_C"/>
</dbReference>
<name>A0A345UBA5_9FLOR</name>
<protein>
    <submittedName>
        <fullName evidence="1">Ribosomal protein L20</fullName>
    </submittedName>
</protein>
<dbReference type="GO" id="GO:0005840">
    <property type="term" value="C:ribosome"/>
    <property type="evidence" value="ECO:0007669"/>
    <property type="project" value="UniProtKB-KW"/>
</dbReference>
<gene>
    <name evidence="1" type="primary">rpl20</name>
</gene>
<dbReference type="GeneID" id="37624564"/>
<geneLocation type="mitochondrion" evidence="1"/>
<sequence>MQKEFSKFIGRKNKKRVFKKKSINHIQLMLIKYRLIKVFLSKEFILLNKKILASLICTEVGVFFSLIQWNFDFYSSNRIGIARK</sequence>
<organism evidence="1">
    <name type="scientific">Hydropuntia rangiferina</name>
    <dbReference type="NCBI Taxonomy" id="338881"/>
    <lineage>
        <taxon>Eukaryota</taxon>
        <taxon>Rhodophyta</taxon>
        <taxon>Florideophyceae</taxon>
        <taxon>Rhodymeniophycidae</taxon>
        <taxon>Gracilariales</taxon>
        <taxon>Gracilariaceae</taxon>
        <taxon>Hydropuntia</taxon>
    </lineage>
</organism>
<keyword evidence="1" id="KW-0496">Mitochondrion</keyword>
<dbReference type="AlphaFoldDB" id="A0A345UBA5"/>
<reference evidence="1" key="1">
    <citation type="submission" date="2018-05" db="EMBL/GenBank/DDBJ databases">
        <title>Organellar genomes of Gracilariaceae.</title>
        <authorList>
            <person name="Iha C."/>
            <person name="Oliveira M.C."/>
        </authorList>
    </citation>
    <scope>NUCLEOTIDE SEQUENCE</scope>
</reference>
<evidence type="ECO:0000313" key="1">
    <source>
        <dbReference type="EMBL" id="AXI97741.1"/>
    </source>
</evidence>
<proteinExistence type="predicted"/>
<accession>A0A345UBA5</accession>
<keyword evidence="1" id="KW-0687">Ribonucleoprotein</keyword>
<keyword evidence="1" id="KW-0689">Ribosomal protein</keyword>
<dbReference type="RefSeq" id="YP_009511864.1">
    <property type="nucleotide sequence ID" value="NC_039149.1"/>
</dbReference>